<dbReference type="AlphaFoldDB" id="A0A9P0AL97"/>
<feature type="region of interest" description="Disordered" evidence="1">
    <location>
        <begin position="348"/>
        <end position="459"/>
    </location>
</feature>
<evidence type="ECO:0000313" key="4">
    <source>
        <dbReference type="Proteomes" id="UP001152759"/>
    </source>
</evidence>
<keyword evidence="4" id="KW-1185">Reference proteome</keyword>
<proteinExistence type="predicted"/>
<evidence type="ECO:0000256" key="1">
    <source>
        <dbReference type="SAM" id="MobiDB-lite"/>
    </source>
</evidence>
<feature type="chain" id="PRO_5040234136" evidence="2">
    <location>
        <begin position="20"/>
        <end position="862"/>
    </location>
</feature>
<evidence type="ECO:0000256" key="2">
    <source>
        <dbReference type="SAM" id="SignalP"/>
    </source>
</evidence>
<reference evidence="3" key="1">
    <citation type="submission" date="2021-12" db="EMBL/GenBank/DDBJ databases">
        <authorList>
            <person name="King R."/>
        </authorList>
    </citation>
    <scope>NUCLEOTIDE SEQUENCE</scope>
</reference>
<feature type="compositionally biased region" description="Polar residues" evidence="1">
    <location>
        <begin position="555"/>
        <end position="566"/>
    </location>
</feature>
<feature type="compositionally biased region" description="Polar residues" evidence="1">
    <location>
        <begin position="753"/>
        <end position="766"/>
    </location>
</feature>
<protein>
    <submittedName>
        <fullName evidence="3">Uncharacterized protein</fullName>
    </submittedName>
</protein>
<sequence>MRLCLILTFISWLTLIGETGCVYYVEIRAGAKLDQDNDDRSHQPYVPQLKAGLYICRNVELDMGWKGIWCESVNAAQRQLIYEQATFFTAYRPEFDIGQTIFLDRRDMIEPPTVMSVGFHPNSPDSPGIDAFAHATDKIVEQVEFLRRASCLPLEWDEDVFENFLDYVLCNDVMKCLFNQPDVVIQDMLPAVQDAVRRINWIHEKHLKLKNRVKKAINLLRTMTRSGSDSDEDLPIPSMAQLREFIKLMVNKLLDPCAFLKFTERRADRLRVNSNCRFYCRFFSTATDVFGPNVPLQCTYLVGGTCSQNVCVCEQDVKKDPVYSGKVNMLLCANIFRRKLNRIDLPIDSTLPTRNYSPDSESSSFKEFVSDTDGTPKSNLHPQSKPTPRAQSTPRAQPTPEAKSTPKAQSPPKAQSTHKTQSPPRAQSTPGPQSTPKPQSTPRAKPTPGTINAPKPKRRALYKSLPATSLRTAKKSLKRLTPYLAKAYKYVSDVKLRYSKTQDDETPKSACGSQAAAQDYASMNDPMELDDEVAQQDCASMNNRMEMNDEVAHSDQMTHPFHTSPTCEDEQKKPLSPKPRGSRYICIQTLWKSQNNSNEEERLQRSARHGARLTFELLNDAEDFNDLEIRISVEILGLSDFAPEVPVNVSATNKFSNVLGNIAQAITNVPSASATSTVPGSDFVPITSNVSNSFPQSVEIIGLSDFAPEVPSNVSTTENICPMSSDLSINNLDDVIVKSVGECDVPSPVMEVRSSSNDPAPSSHISNAVGRPKKGRKRKFRMTRDERKKKKNVYESYEESQGTIIERKDFRDYVCNCHRVCHDKISISERERHYERFRGSGNIDTETAILGTYIKETRPLRK</sequence>
<dbReference type="Proteomes" id="UP001152759">
    <property type="component" value="Chromosome 9"/>
</dbReference>
<name>A0A9P0AL97_BEMTA</name>
<feature type="signal peptide" evidence="2">
    <location>
        <begin position="1"/>
        <end position="19"/>
    </location>
</feature>
<feature type="compositionally biased region" description="Polar residues" evidence="1">
    <location>
        <begin position="372"/>
        <end position="396"/>
    </location>
</feature>
<dbReference type="EMBL" id="OU963870">
    <property type="protein sequence ID" value="CAH0395234.1"/>
    <property type="molecule type" value="Genomic_DNA"/>
</dbReference>
<gene>
    <name evidence="3" type="ORF">BEMITA_LOCUS13446</name>
</gene>
<feature type="region of interest" description="Disordered" evidence="1">
    <location>
        <begin position="750"/>
        <end position="793"/>
    </location>
</feature>
<evidence type="ECO:0000313" key="3">
    <source>
        <dbReference type="EMBL" id="CAH0395234.1"/>
    </source>
</evidence>
<feature type="compositionally biased region" description="Basic residues" evidence="1">
    <location>
        <begin position="771"/>
        <end position="791"/>
    </location>
</feature>
<organism evidence="3 4">
    <name type="scientific">Bemisia tabaci</name>
    <name type="common">Sweetpotato whitefly</name>
    <name type="synonym">Aleurodes tabaci</name>
    <dbReference type="NCBI Taxonomy" id="7038"/>
    <lineage>
        <taxon>Eukaryota</taxon>
        <taxon>Metazoa</taxon>
        <taxon>Ecdysozoa</taxon>
        <taxon>Arthropoda</taxon>
        <taxon>Hexapoda</taxon>
        <taxon>Insecta</taxon>
        <taxon>Pterygota</taxon>
        <taxon>Neoptera</taxon>
        <taxon>Paraneoptera</taxon>
        <taxon>Hemiptera</taxon>
        <taxon>Sternorrhyncha</taxon>
        <taxon>Aleyrodoidea</taxon>
        <taxon>Aleyrodidae</taxon>
        <taxon>Aleyrodinae</taxon>
        <taxon>Bemisia</taxon>
    </lineage>
</organism>
<feature type="compositionally biased region" description="Polar residues" evidence="1">
    <location>
        <begin position="350"/>
        <end position="365"/>
    </location>
</feature>
<accession>A0A9P0AL97</accession>
<feature type="compositionally biased region" description="Polar residues" evidence="1">
    <location>
        <begin position="406"/>
        <end position="442"/>
    </location>
</feature>
<feature type="region of interest" description="Disordered" evidence="1">
    <location>
        <begin position="554"/>
        <end position="580"/>
    </location>
</feature>
<keyword evidence="2" id="KW-0732">Signal</keyword>